<gene>
    <name evidence="3" type="ORF">CBW65_09265</name>
</gene>
<keyword evidence="4" id="KW-1185">Reference proteome</keyword>
<dbReference type="Pfam" id="PF13477">
    <property type="entry name" value="Glyco_trans_4_2"/>
    <property type="match status" value="1"/>
</dbReference>
<dbReference type="PANTHER" id="PTHR45947:SF3">
    <property type="entry name" value="SULFOQUINOVOSYL TRANSFERASE SQD2"/>
    <property type="match status" value="1"/>
</dbReference>
<evidence type="ECO:0000313" key="4">
    <source>
        <dbReference type="Proteomes" id="UP000195437"/>
    </source>
</evidence>
<proteinExistence type="predicted"/>
<dbReference type="CDD" id="cd03808">
    <property type="entry name" value="GT4_CapM-like"/>
    <property type="match status" value="1"/>
</dbReference>
<dbReference type="KEGG" id="tum:CBW65_09265"/>
<dbReference type="InterPro" id="IPR028098">
    <property type="entry name" value="Glyco_trans_4-like_N"/>
</dbReference>
<dbReference type="AlphaFoldDB" id="A0A1Y0IPG0"/>
<dbReference type="Gene3D" id="3.40.50.2000">
    <property type="entry name" value="Glycogen Phosphorylase B"/>
    <property type="match status" value="2"/>
</dbReference>
<dbReference type="PANTHER" id="PTHR45947">
    <property type="entry name" value="SULFOQUINOVOSYL TRANSFERASE SQD2"/>
    <property type="match status" value="1"/>
</dbReference>
<evidence type="ECO:0000259" key="2">
    <source>
        <dbReference type="Pfam" id="PF13477"/>
    </source>
</evidence>
<feature type="domain" description="Glycosyl transferase family 1" evidence="1">
    <location>
        <begin position="202"/>
        <end position="367"/>
    </location>
</feature>
<organism evidence="3 4">
    <name type="scientific">Tumebacillus avium</name>
    <dbReference type="NCBI Taxonomy" id="1903704"/>
    <lineage>
        <taxon>Bacteria</taxon>
        <taxon>Bacillati</taxon>
        <taxon>Bacillota</taxon>
        <taxon>Bacilli</taxon>
        <taxon>Bacillales</taxon>
        <taxon>Alicyclobacillaceae</taxon>
        <taxon>Tumebacillus</taxon>
    </lineage>
</organism>
<dbReference type="InterPro" id="IPR001296">
    <property type="entry name" value="Glyco_trans_1"/>
</dbReference>
<feature type="domain" description="Glycosyltransferase subfamily 4-like N-terminal" evidence="2">
    <location>
        <begin position="24"/>
        <end position="156"/>
    </location>
</feature>
<dbReference type="Pfam" id="PF00534">
    <property type="entry name" value="Glycos_transf_1"/>
    <property type="match status" value="1"/>
</dbReference>
<name>A0A1Y0IPG0_9BACL</name>
<evidence type="ECO:0000259" key="1">
    <source>
        <dbReference type="Pfam" id="PF00534"/>
    </source>
</evidence>
<evidence type="ECO:0000313" key="3">
    <source>
        <dbReference type="EMBL" id="ARU61204.1"/>
    </source>
</evidence>
<dbReference type="Proteomes" id="UP000195437">
    <property type="component" value="Chromosome"/>
</dbReference>
<dbReference type="EMBL" id="CP021434">
    <property type="protein sequence ID" value="ARU61204.1"/>
    <property type="molecule type" value="Genomic_DNA"/>
</dbReference>
<sequence length="395" mass="43364">MPGRCRLVETVVRSQPKAAFVASVYRHFELFHLPFLTGLQEQGYEVHVYASPDYAKAPLEARGLICHDVHFERSPFQPKNIKALKELVQSFRAEKFSLVHVHTPVASILGRIAARITGVPSVLYTAHGFHFFDGAPKANWLLFAPVEWLMARETDVLLTINQEDYARAQKFPVRGDVLYVPGVGLDTTVFQPGEETAAGVRARLRGELGVAEDELLILCVAELNANKNQPQLFEAMKQLQEQGVAARCLLVGVGESEELYKQQVAAMGLSGRVTFLGYRLDIPDLMQAADAATLLSKREGLPRSVMEAMAAGLPIVATDVRGNRDLVQDGENGYLVAPGDAKATADAFSKLDKDPAMRLAMGQRSRELAAQYDIAIIRSEMMRVYAEAAAQGKLG</sequence>
<evidence type="ECO:0008006" key="5">
    <source>
        <dbReference type="Google" id="ProtNLM"/>
    </source>
</evidence>
<dbReference type="SUPFAM" id="SSF53756">
    <property type="entry name" value="UDP-Glycosyltransferase/glycogen phosphorylase"/>
    <property type="match status" value="1"/>
</dbReference>
<accession>A0A1Y0IPG0</accession>
<dbReference type="InterPro" id="IPR050194">
    <property type="entry name" value="Glycosyltransferase_grp1"/>
</dbReference>
<protein>
    <recommendedName>
        <fullName evidence="5">Glycosyltransferase family 1 protein</fullName>
    </recommendedName>
</protein>
<reference evidence="4" key="1">
    <citation type="submission" date="2017-05" db="EMBL/GenBank/DDBJ databases">
        <authorList>
            <person name="Sung H."/>
        </authorList>
    </citation>
    <scope>NUCLEOTIDE SEQUENCE [LARGE SCALE GENOMIC DNA]</scope>
    <source>
        <strain evidence="4">AR23208</strain>
    </source>
</reference>
<dbReference type="GO" id="GO:0016758">
    <property type="term" value="F:hexosyltransferase activity"/>
    <property type="evidence" value="ECO:0007669"/>
    <property type="project" value="TreeGrafter"/>
</dbReference>